<feature type="chain" id="PRO_5019429488" evidence="3">
    <location>
        <begin position="22"/>
        <end position="113"/>
    </location>
</feature>
<dbReference type="OMA" id="DMDHENM"/>
<proteinExistence type="predicted"/>
<name>A0A452RB48_URSAM</name>
<keyword evidence="6" id="KW-1185">Reference proteome</keyword>
<dbReference type="InterPro" id="IPR050413">
    <property type="entry name" value="TCR_beta_variable"/>
</dbReference>
<feature type="signal peptide" evidence="3">
    <location>
        <begin position="1"/>
        <end position="21"/>
    </location>
</feature>
<reference evidence="5" key="2">
    <citation type="submission" date="2025-08" db="UniProtKB">
        <authorList>
            <consortium name="Ensembl"/>
        </authorList>
    </citation>
    <scope>IDENTIFICATION</scope>
</reference>
<evidence type="ECO:0000313" key="5">
    <source>
        <dbReference type="Ensembl" id="ENSUAMP00000015828.1"/>
    </source>
</evidence>
<reference evidence="6" key="1">
    <citation type="submission" date="2016-06" db="EMBL/GenBank/DDBJ databases">
        <title>De novo assembly and RNA-Seq shows season-dependent expression and editing in black bear kidneys.</title>
        <authorList>
            <person name="Korstanje R."/>
            <person name="Srivastava A."/>
            <person name="Sarsani V.K."/>
            <person name="Sheehan S.M."/>
            <person name="Seger R.L."/>
            <person name="Barter M.E."/>
            <person name="Lindqvist C."/>
            <person name="Brody L.C."/>
            <person name="Mullikin J.C."/>
        </authorList>
    </citation>
    <scope>NUCLEOTIDE SEQUENCE [LARGE SCALE GENOMIC DNA]</scope>
</reference>
<evidence type="ECO:0000256" key="1">
    <source>
        <dbReference type="ARBA" id="ARBA00022729"/>
    </source>
</evidence>
<dbReference type="GO" id="GO:0007166">
    <property type="term" value="P:cell surface receptor signaling pathway"/>
    <property type="evidence" value="ECO:0007669"/>
    <property type="project" value="TreeGrafter"/>
</dbReference>
<dbReference type="GO" id="GO:0002376">
    <property type="term" value="P:immune system process"/>
    <property type="evidence" value="ECO:0007669"/>
    <property type="project" value="UniProtKB-KW"/>
</dbReference>
<reference evidence="5" key="3">
    <citation type="submission" date="2025-09" db="UniProtKB">
        <authorList>
            <consortium name="Ensembl"/>
        </authorList>
    </citation>
    <scope>IDENTIFICATION</scope>
</reference>
<dbReference type="InterPro" id="IPR013783">
    <property type="entry name" value="Ig-like_fold"/>
</dbReference>
<dbReference type="GO" id="GO:0005886">
    <property type="term" value="C:plasma membrane"/>
    <property type="evidence" value="ECO:0007669"/>
    <property type="project" value="TreeGrafter"/>
</dbReference>
<dbReference type="Ensembl" id="ENSUAMT00000017743.1">
    <property type="protein sequence ID" value="ENSUAMP00000015828.1"/>
    <property type="gene ID" value="ENSUAMG00000012647.1"/>
</dbReference>
<dbReference type="SUPFAM" id="SSF48726">
    <property type="entry name" value="Immunoglobulin"/>
    <property type="match status" value="1"/>
</dbReference>
<dbReference type="InterPro" id="IPR007110">
    <property type="entry name" value="Ig-like_dom"/>
</dbReference>
<evidence type="ECO:0000256" key="2">
    <source>
        <dbReference type="ARBA" id="ARBA00022859"/>
    </source>
</evidence>
<dbReference type="Gene3D" id="2.60.40.10">
    <property type="entry name" value="Immunoglobulins"/>
    <property type="match status" value="1"/>
</dbReference>
<dbReference type="Proteomes" id="UP000291022">
    <property type="component" value="Unassembled WGS sequence"/>
</dbReference>
<feature type="domain" description="Ig-like" evidence="4">
    <location>
        <begin position="21"/>
        <end position="113"/>
    </location>
</feature>
<dbReference type="InterPro" id="IPR013106">
    <property type="entry name" value="Ig_V-set"/>
</dbReference>
<dbReference type="STRING" id="9643.ENSUAMP00000015828"/>
<accession>A0A452RB48</accession>
<dbReference type="Pfam" id="PF07686">
    <property type="entry name" value="V-set"/>
    <property type="match status" value="1"/>
</dbReference>
<sequence length="113" mass="12615">MGVRLLCGVAFCFLGVGLAAAQVTQTPRHLIKKVGAKVLMECSQNMDHERMFWYRQDPGLGLQLLYWSYGINDTEQGDLPFGYDVSRKKKEAFLLTLESASTNQTSVYLCASS</sequence>
<keyword evidence="1 3" id="KW-0732">Signal</keyword>
<dbReference type="GeneTree" id="ENSGT00940000162480"/>
<dbReference type="PROSITE" id="PS50835">
    <property type="entry name" value="IG_LIKE"/>
    <property type="match status" value="1"/>
</dbReference>
<dbReference type="PANTHER" id="PTHR23268">
    <property type="entry name" value="T-CELL RECEPTOR BETA CHAIN"/>
    <property type="match status" value="1"/>
</dbReference>
<evidence type="ECO:0000256" key="3">
    <source>
        <dbReference type="SAM" id="SignalP"/>
    </source>
</evidence>
<gene>
    <name evidence="5" type="primary">TRBV28</name>
</gene>
<evidence type="ECO:0000313" key="6">
    <source>
        <dbReference type="Proteomes" id="UP000291022"/>
    </source>
</evidence>
<protein>
    <submittedName>
        <fullName evidence="5">T cell receptor beta variable 28</fullName>
    </submittedName>
</protein>
<keyword evidence="2" id="KW-0391">Immunity</keyword>
<dbReference type="InterPro" id="IPR036179">
    <property type="entry name" value="Ig-like_dom_sf"/>
</dbReference>
<evidence type="ECO:0000259" key="4">
    <source>
        <dbReference type="PROSITE" id="PS50835"/>
    </source>
</evidence>
<organism evidence="5 6">
    <name type="scientific">Ursus americanus</name>
    <name type="common">American black bear</name>
    <name type="synonym">Euarctos americanus</name>
    <dbReference type="NCBI Taxonomy" id="9643"/>
    <lineage>
        <taxon>Eukaryota</taxon>
        <taxon>Metazoa</taxon>
        <taxon>Chordata</taxon>
        <taxon>Craniata</taxon>
        <taxon>Vertebrata</taxon>
        <taxon>Euteleostomi</taxon>
        <taxon>Mammalia</taxon>
        <taxon>Eutheria</taxon>
        <taxon>Laurasiatheria</taxon>
        <taxon>Carnivora</taxon>
        <taxon>Caniformia</taxon>
        <taxon>Ursidae</taxon>
        <taxon>Ursus</taxon>
    </lineage>
</organism>
<dbReference type="AlphaFoldDB" id="A0A452RB48"/>
<dbReference type="PANTHER" id="PTHR23268:SF121">
    <property type="entry name" value="T CELL RECEPTOR BETA VARIABLE 28"/>
    <property type="match status" value="1"/>
</dbReference>